<protein>
    <submittedName>
        <fullName evidence="2">Uncharacterized protein</fullName>
    </submittedName>
</protein>
<evidence type="ECO:0000256" key="1">
    <source>
        <dbReference type="SAM" id="MobiDB-lite"/>
    </source>
</evidence>
<dbReference type="HOGENOM" id="CLU_1442125_0_0_1"/>
<dbReference type="AlphaFoldDB" id="A0A0D1X8U5"/>
<dbReference type="InParanoid" id="A0A0D1X8U5"/>
<proteinExistence type="predicted"/>
<sequence>MAIGMANQMYYPCAILRELQQRGIQQTRMNPGWLAFPGHPIHPGHSNQVIDSTQIEDIRLLQPVIAELYGPSGMCQTIDAQMLTHPEFLAPNDSLIFQDLGKPAQSEPRSQGPSSMGALPLETSESEPFEQLELEPLELEPLELEPLEPLKLDSLPLNDYQQEPSPQRELFEQQLNEFMSKVTNRLDR</sequence>
<keyword evidence="3" id="KW-1185">Reference proteome</keyword>
<name>A0A0D1X8U5_9PEZI</name>
<evidence type="ECO:0000313" key="2">
    <source>
        <dbReference type="EMBL" id="KIV98455.1"/>
    </source>
</evidence>
<feature type="region of interest" description="Disordered" evidence="1">
    <location>
        <begin position="102"/>
        <end position="129"/>
    </location>
</feature>
<dbReference type="EMBL" id="KN847679">
    <property type="protein sequence ID" value="KIV98455.1"/>
    <property type="molecule type" value="Genomic_DNA"/>
</dbReference>
<reference evidence="2 3" key="1">
    <citation type="submission" date="2015-01" db="EMBL/GenBank/DDBJ databases">
        <title>The Genome Sequence of Ochroconis gallopava CBS43764.</title>
        <authorList>
            <consortium name="The Broad Institute Genomics Platform"/>
            <person name="Cuomo C."/>
            <person name="de Hoog S."/>
            <person name="Gorbushina A."/>
            <person name="Stielow B."/>
            <person name="Teixiera M."/>
            <person name="Abouelleil A."/>
            <person name="Chapman S.B."/>
            <person name="Priest M."/>
            <person name="Young S.K."/>
            <person name="Wortman J."/>
            <person name="Nusbaum C."/>
            <person name="Birren B."/>
        </authorList>
    </citation>
    <scope>NUCLEOTIDE SEQUENCE [LARGE SCALE GENOMIC DNA]</scope>
    <source>
        <strain evidence="2 3">CBS 43764</strain>
    </source>
</reference>
<dbReference type="Proteomes" id="UP000053259">
    <property type="component" value="Unassembled WGS sequence"/>
</dbReference>
<dbReference type="VEuPathDB" id="FungiDB:PV09_09734"/>
<gene>
    <name evidence="2" type="ORF">PV09_09734</name>
</gene>
<dbReference type="GeneID" id="27317707"/>
<evidence type="ECO:0000313" key="3">
    <source>
        <dbReference type="Proteomes" id="UP000053259"/>
    </source>
</evidence>
<accession>A0A0D1X8U5</accession>
<dbReference type="RefSeq" id="XP_016208325.1">
    <property type="nucleotide sequence ID" value="XM_016363848.1"/>
</dbReference>
<organism evidence="2 3">
    <name type="scientific">Verruconis gallopava</name>
    <dbReference type="NCBI Taxonomy" id="253628"/>
    <lineage>
        <taxon>Eukaryota</taxon>
        <taxon>Fungi</taxon>
        <taxon>Dikarya</taxon>
        <taxon>Ascomycota</taxon>
        <taxon>Pezizomycotina</taxon>
        <taxon>Dothideomycetes</taxon>
        <taxon>Pleosporomycetidae</taxon>
        <taxon>Venturiales</taxon>
        <taxon>Sympoventuriaceae</taxon>
        <taxon>Verruconis</taxon>
    </lineage>
</organism>